<dbReference type="InterPro" id="IPR032810">
    <property type="entry name" value="CCA-adding_enz_C"/>
</dbReference>
<dbReference type="Pfam" id="PF01743">
    <property type="entry name" value="PolyA_pol"/>
    <property type="match status" value="1"/>
</dbReference>
<organism evidence="13 14">
    <name type="scientific">Turicibacter faecis</name>
    <dbReference type="NCBI Taxonomy" id="2963365"/>
    <lineage>
        <taxon>Bacteria</taxon>
        <taxon>Bacillati</taxon>
        <taxon>Bacillota</taxon>
        <taxon>Erysipelotrichia</taxon>
        <taxon>Erysipelotrichales</taxon>
        <taxon>Turicibacteraceae</taxon>
        <taxon>Turicibacter</taxon>
    </lineage>
</organism>
<reference evidence="13" key="1">
    <citation type="journal article" date="2024" name="Int. J. Syst. Evol. Microbiol.">
        <title>Turicibacter faecis sp. nov., isolated from faeces of heart failure mouse model.</title>
        <authorList>
            <person name="Imamura Y."/>
            <person name="Motooka D."/>
            <person name="Nakajima Y."/>
            <person name="Ito S."/>
            <person name="Kitakaze M."/>
            <person name="Iida T."/>
            <person name="Nakamura S."/>
        </authorList>
    </citation>
    <scope>NUCLEOTIDE SEQUENCE</scope>
    <source>
        <strain evidence="13">TC023</strain>
    </source>
</reference>
<evidence type="ECO:0000256" key="8">
    <source>
        <dbReference type="ARBA" id="ARBA00022884"/>
    </source>
</evidence>
<dbReference type="Gene3D" id="1.10.246.80">
    <property type="match status" value="1"/>
</dbReference>
<evidence type="ECO:0000256" key="4">
    <source>
        <dbReference type="ARBA" id="ARBA00022695"/>
    </source>
</evidence>
<feature type="domain" description="tRNA nucleotidyltransferase/poly(A) polymerase RNA and SrmB- binding" evidence="11">
    <location>
        <begin position="168"/>
        <end position="225"/>
    </location>
</feature>
<keyword evidence="8 9" id="KW-0694">RNA-binding</keyword>
<keyword evidence="2 9" id="KW-0808">Transferase</keyword>
<keyword evidence="7" id="KW-0460">Magnesium</keyword>
<dbReference type="SUPFAM" id="SSF81301">
    <property type="entry name" value="Nucleotidyltransferase"/>
    <property type="match status" value="1"/>
</dbReference>
<evidence type="ECO:0000256" key="5">
    <source>
        <dbReference type="ARBA" id="ARBA00022723"/>
    </source>
</evidence>
<dbReference type="InterPro" id="IPR002646">
    <property type="entry name" value="PolA_pol_head_dom"/>
</dbReference>
<dbReference type="NCBIfam" id="NF009814">
    <property type="entry name" value="PRK13299.1"/>
    <property type="match status" value="1"/>
</dbReference>
<gene>
    <name evidence="13" type="primary">cca</name>
    <name evidence="13" type="ORF">T23_05920</name>
</gene>
<evidence type="ECO:0000259" key="10">
    <source>
        <dbReference type="Pfam" id="PF01743"/>
    </source>
</evidence>
<evidence type="ECO:0000259" key="11">
    <source>
        <dbReference type="Pfam" id="PF12627"/>
    </source>
</evidence>
<keyword evidence="6" id="KW-0547">Nucleotide-binding</keyword>
<evidence type="ECO:0000313" key="13">
    <source>
        <dbReference type="EMBL" id="BEH90490.1"/>
    </source>
</evidence>
<keyword evidence="3" id="KW-0819">tRNA processing</keyword>
<dbReference type="Pfam" id="PF12627">
    <property type="entry name" value="PolyA_pol_RNAbd"/>
    <property type="match status" value="1"/>
</dbReference>
<comment type="cofactor">
    <cofactor evidence="1">
        <name>Mg(2+)</name>
        <dbReference type="ChEBI" id="CHEBI:18420"/>
    </cofactor>
</comment>
<dbReference type="PANTHER" id="PTHR46173">
    <property type="entry name" value="CCA TRNA NUCLEOTIDYLTRANSFERASE 1, MITOCHONDRIAL"/>
    <property type="match status" value="1"/>
</dbReference>
<dbReference type="EMBL" id="AP028127">
    <property type="protein sequence ID" value="BEH90490.1"/>
    <property type="molecule type" value="Genomic_DNA"/>
</dbReference>
<dbReference type="Gene3D" id="1.10.3090.10">
    <property type="entry name" value="cca-adding enzyme, domain 2"/>
    <property type="match status" value="1"/>
</dbReference>
<dbReference type="PANTHER" id="PTHR46173:SF1">
    <property type="entry name" value="CCA TRNA NUCLEOTIDYLTRANSFERASE 1, MITOCHONDRIAL"/>
    <property type="match status" value="1"/>
</dbReference>
<evidence type="ECO:0000256" key="1">
    <source>
        <dbReference type="ARBA" id="ARBA00001946"/>
    </source>
</evidence>
<comment type="similarity">
    <text evidence="9">Belongs to the tRNA nucleotidyltransferase/poly(A) polymerase family.</text>
</comment>
<dbReference type="InterPro" id="IPR043519">
    <property type="entry name" value="NT_sf"/>
</dbReference>
<evidence type="ECO:0000313" key="14">
    <source>
        <dbReference type="Proteomes" id="UP001432099"/>
    </source>
</evidence>
<evidence type="ECO:0000256" key="3">
    <source>
        <dbReference type="ARBA" id="ARBA00022694"/>
    </source>
</evidence>
<protein>
    <submittedName>
        <fullName evidence="13">CCA-adding enzyme</fullName>
    </submittedName>
</protein>
<evidence type="ECO:0000259" key="12">
    <source>
        <dbReference type="Pfam" id="PF13735"/>
    </source>
</evidence>
<accession>A0ABN6ZEW6</accession>
<dbReference type="Proteomes" id="UP001432099">
    <property type="component" value="Chromosome"/>
</dbReference>
<dbReference type="Gene3D" id="3.30.460.10">
    <property type="entry name" value="Beta Polymerase, domain 2"/>
    <property type="match status" value="1"/>
</dbReference>
<evidence type="ECO:0000256" key="7">
    <source>
        <dbReference type="ARBA" id="ARBA00022842"/>
    </source>
</evidence>
<dbReference type="InterPro" id="IPR032828">
    <property type="entry name" value="PolyA_RNA-bd"/>
</dbReference>
<feature type="domain" description="CCA-adding enzyme C-terminal" evidence="12">
    <location>
        <begin position="246"/>
        <end position="374"/>
    </location>
</feature>
<evidence type="ECO:0000256" key="6">
    <source>
        <dbReference type="ARBA" id="ARBA00022741"/>
    </source>
</evidence>
<dbReference type="RefSeq" id="WP_161832654.1">
    <property type="nucleotide sequence ID" value="NZ_AP028127.1"/>
</dbReference>
<proteinExistence type="inferred from homology"/>
<dbReference type="SUPFAM" id="SSF81891">
    <property type="entry name" value="Poly A polymerase C-terminal region-like"/>
    <property type="match status" value="1"/>
</dbReference>
<dbReference type="InterPro" id="IPR050264">
    <property type="entry name" value="Bact_CCA-adding_enz_type3_sf"/>
</dbReference>
<name>A0ABN6ZEW6_9FIRM</name>
<dbReference type="CDD" id="cd05398">
    <property type="entry name" value="NT_ClassII-CCAase"/>
    <property type="match status" value="1"/>
</dbReference>
<sequence>MDLLAAGTSVLETLNGAGYEAYFVGGMVRDRLIGRPIYDVDITTSATPDTVMSLFDKTIATGLQHGTVTVMIGKIPVEVTTFRVESHYIDYRRPKEVRFTRSLDEDLRRRDFTINAIAMDREGQLLDPIGGREDLEKSLIVCVGKPTERFQEDPLRILRGIRFVSKLGFSLEAETLAAMIETKELLQQISMERVKKELEGMVKGDFFQKAMNDAYEMDLMSVIPFFNGLNKYRQRCYEAITHPIILFALAGLTCDNLAEYLAAWPFSRVERKCIEVLCHALNQEVDPTYFTYLYGEEWARFYHQMKLFIHQENVPYQVVDLPISDRRELLISGKVIAEVIQRPKGPWIQELLRKIEYLVVMNQLKNEKETLIQYIKNEMEEADDE</sequence>
<evidence type="ECO:0000256" key="9">
    <source>
        <dbReference type="RuleBase" id="RU003953"/>
    </source>
</evidence>
<keyword evidence="4" id="KW-0548">Nucleotidyltransferase</keyword>
<dbReference type="Pfam" id="PF13735">
    <property type="entry name" value="tRNA_NucTran2_2"/>
    <property type="match status" value="1"/>
</dbReference>
<evidence type="ECO:0000256" key="2">
    <source>
        <dbReference type="ARBA" id="ARBA00022679"/>
    </source>
</evidence>
<keyword evidence="5" id="KW-0479">Metal-binding</keyword>
<keyword evidence="14" id="KW-1185">Reference proteome</keyword>
<feature type="domain" description="Poly A polymerase head" evidence="10">
    <location>
        <begin position="21"/>
        <end position="140"/>
    </location>
</feature>